<dbReference type="Pfam" id="PF04932">
    <property type="entry name" value="Wzy_C"/>
    <property type="match status" value="1"/>
</dbReference>
<feature type="transmembrane region" description="Helical" evidence="5">
    <location>
        <begin position="154"/>
        <end position="176"/>
    </location>
</feature>
<keyword evidence="4 5" id="KW-0472">Membrane</keyword>
<dbReference type="InterPro" id="IPR007016">
    <property type="entry name" value="O-antigen_ligase-rel_domated"/>
</dbReference>
<feature type="domain" description="O-antigen ligase-related" evidence="6">
    <location>
        <begin position="94"/>
        <end position="214"/>
    </location>
</feature>
<proteinExistence type="predicted"/>
<accession>A0A7V5J2B8</accession>
<evidence type="ECO:0000256" key="2">
    <source>
        <dbReference type="ARBA" id="ARBA00022692"/>
    </source>
</evidence>
<evidence type="ECO:0000256" key="1">
    <source>
        <dbReference type="ARBA" id="ARBA00004141"/>
    </source>
</evidence>
<dbReference type="AlphaFoldDB" id="A0A7V5J2B8"/>
<dbReference type="GO" id="GO:0016020">
    <property type="term" value="C:membrane"/>
    <property type="evidence" value="ECO:0007669"/>
    <property type="project" value="UniProtKB-SubCell"/>
</dbReference>
<feature type="transmembrane region" description="Helical" evidence="5">
    <location>
        <begin position="196"/>
        <end position="215"/>
    </location>
</feature>
<sequence>IKKNFHKFLIPLNIFLILVFLLQYISKSSFFPYFPFGFFKYKGVTYNIDYLSFLGSKYPIPLGMFPHPNVFAAYLSFLNIFFLRKKNLFFFLNLITISFLASLSALLFNFLLFIFIYKENKKAKLASIFFLILFFLSYFFGFKEVSLIERTIQYKSFVFLFLKRPLFGWGFGNYLISLPVYENYLGRVIKIQPLHNIFLLYLLEFGLLGLLPFIILKRKILYYFKVTPFLLFIFFFGLSDHFLYTLNQGFILLLIAFICHKLTIRTYANK</sequence>
<organism evidence="7">
    <name type="scientific">candidate division WWE3 bacterium</name>
    <dbReference type="NCBI Taxonomy" id="2053526"/>
    <lineage>
        <taxon>Bacteria</taxon>
        <taxon>Katanobacteria</taxon>
    </lineage>
</organism>
<gene>
    <name evidence="7" type="ORF">ENJ78_00350</name>
</gene>
<feature type="transmembrane region" description="Helical" evidence="5">
    <location>
        <begin position="123"/>
        <end position="142"/>
    </location>
</feature>
<name>A0A7V5J2B8_UNCKA</name>
<evidence type="ECO:0000313" key="7">
    <source>
        <dbReference type="EMBL" id="HHH14141.1"/>
    </source>
</evidence>
<feature type="transmembrane region" description="Helical" evidence="5">
    <location>
        <begin position="7"/>
        <end position="25"/>
    </location>
</feature>
<feature type="transmembrane region" description="Helical" evidence="5">
    <location>
        <begin position="222"/>
        <end position="244"/>
    </location>
</feature>
<protein>
    <recommendedName>
        <fullName evidence="6">O-antigen ligase-related domain-containing protein</fullName>
    </recommendedName>
</protein>
<feature type="transmembrane region" description="Helical" evidence="5">
    <location>
        <begin position="250"/>
        <end position="268"/>
    </location>
</feature>
<evidence type="ECO:0000256" key="4">
    <source>
        <dbReference type="ARBA" id="ARBA00023136"/>
    </source>
</evidence>
<keyword evidence="3 5" id="KW-1133">Transmembrane helix</keyword>
<evidence type="ECO:0000259" key="6">
    <source>
        <dbReference type="Pfam" id="PF04932"/>
    </source>
</evidence>
<comment type="caution">
    <text evidence="7">The sequence shown here is derived from an EMBL/GenBank/DDBJ whole genome shotgun (WGS) entry which is preliminary data.</text>
</comment>
<comment type="subcellular location">
    <subcellularLocation>
        <location evidence="1">Membrane</location>
        <topology evidence="1">Multi-pass membrane protein</topology>
    </subcellularLocation>
</comment>
<evidence type="ECO:0000256" key="3">
    <source>
        <dbReference type="ARBA" id="ARBA00022989"/>
    </source>
</evidence>
<feature type="transmembrane region" description="Helical" evidence="5">
    <location>
        <begin position="90"/>
        <end position="117"/>
    </location>
</feature>
<keyword evidence="2 5" id="KW-0812">Transmembrane</keyword>
<feature type="non-terminal residue" evidence="7">
    <location>
        <position position="1"/>
    </location>
</feature>
<evidence type="ECO:0000256" key="5">
    <source>
        <dbReference type="SAM" id="Phobius"/>
    </source>
</evidence>
<dbReference type="EMBL" id="DRNS01000026">
    <property type="protein sequence ID" value="HHH14141.1"/>
    <property type="molecule type" value="Genomic_DNA"/>
</dbReference>
<dbReference type="Proteomes" id="UP000886106">
    <property type="component" value="Unassembled WGS sequence"/>
</dbReference>
<reference evidence="7" key="1">
    <citation type="journal article" date="2020" name="mSystems">
        <title>Genome- and Community-Level Interaction Insights into Carbon Utilization and Element Cycling Functions of Hydrothermarchaeota in Hydrothermal Sediment.</title>
        <authorList>
            <person name="Zhou Z."/>
            <person name="Liu Y."/>
            <person name="Xu W."/>
            <person name="Pan J."/>
            <person name="Luo Z.H."/>
            <person name="Li M."/>
        </authorList>
    </citation>
    <scope>NUCLEOTIDE SEQUENCE [LARGE SCALE GENOMIC DNA]</scope>
    <source>
        <strain evidence="7">HyVt-517</strain>
    </source>
</reference>
<feature type="transmembrane region" description="Helical" evidence="5">
    <location>
        <begin position="64"/>
        <end position="83"/>
    </location>
</feature>